<dbReference type="KEGG" id="smu:SMU_1267c"/>
<feature type="transmembrane region" description="Helical" evidence="1">
    <location>
        <begin position="40"/>
        <end position="59"/>
    </location>
</feature>
<reference evidence="2 3" key="1">
    <citation type="journal article" date="2002" name="Proc. Natl. Acad. Sci. U.S.A.">
        <title>Genome sequence of Streptococcus mutans UA159, a cariogenic dental pathogen.</title>
        <authorList>
            <person name="Ajdic D."/>
            <person name="McShan W.M."/>
            <person name="McLaughlin R.E."/>
            <person name="Savic G."/>
            <person name="Chang J."/>
            <person name="Carson M.B."/>
            <person name="Primeaux C."/>
            <person name="Tian R."/>
            <person name="Kenton S."/>
            <person name="Jia H."/>
            <person name="Lin S."/>
            <person name="Qian Y."/>
            <person name="Li S."/>
            <person name="Zhu H."/>
            <person name="Najar F."/>
            <person name="Lai H."/>
            <person name="White J."/>
            <person name="Roe B.A."/>
            <person name="Ferretti J.J."/>
        </authorList>
    </citation>
    <scope>NUCLEOTIDE SEQUENCE [LARGE SCALE GENOMIC DNA]</scope>
    <source>
        <strain evidence="3">ATCC 700610 / UA159</strain>
    </source>
</reference>
<dbReference type="AlphaFoldDB" id="Q8DTR0"/>
<keyword evidence="1" id="KW-0812">Transmembrane</keyword>
<evidence type="ECO:0000256" key="1">
    <source>
        <dbReference type="SAM" id="Phobius"/>
    </source>
</evidence>
<dbReference type="EMBL" id="AE014133">
    <property type="protein sequence ID" value="AAN58949.1"/>
    <property type="molecule type" value="Genomic_DNA"/>
</dbReference>
<dbReference type="InterPro" id="IPR021214">
    <property type="entry name" value="DUF2568"/>
</dbReference>
<dbReference type="Proteomes" id="UP000002512">
    <property type="component" value="Chromosome"/>
</dbReference>
<dbReference type="OrthoDB" id="2232820at2"/>
<organism evidence="2 3">
    <name type="scientific">Streptococcus mutans serotype c (strain ATCC 700610 / UA159)</name>
    <dbReference type="NCBI Taxonomy" id="210007"/>
    <lineage>
        <taxon>Bacteria</taxon>
        <taxon>Bacillati</taxon>
        <taxon>Bacillota</taxon>
        <taxon>Bacilli</taxon>
        <taxon>Lactobacillales</taxon>
        <taxon>Streptococcaceae</taxon>
        <taxon>Streptococcus</taxon>
    </lineage>
</organism>
<evidence type="ECO:0000313" key="2">
    <source>
        <dbReference type="EMBL" id="AAN58949.1"/>
    </source>
</evidence>
<gene>
    <name evidence="2" type="ordered locus">SMU_1267c</name>
</gene>
<keyword evidence="3" id="KW-1185">Reference proteome</keyword>
<keyword evidence="1" id="KW-1133">Transmembrane helix</keyword>
<evidence type="ECO:0008006" key="4">
    <source>
        <dbReference type="Google" id="ProtNLM"/>
    </source>
</evidence>
<dbReference type="STRING" id="210007.SMU_1267c"/>
<sequence length="120" mass="13511">MNSVRKIFSSLTLLFRFVLEVSAIIGLAAAAFCEYSLVVRVLYPFLGLIIALVWSRYGAPKSTNSLKGRAKFALECFVYGLTIFCFAMIYDQTFTLIFALIVVIDLTAMYALDLERKETL</sequence>
<feature type="transmembrane region" description="Helical" evidence="1">
    <location>
        <begin position="96"/>
        <end position="114"/>
    </location>
</feature>
<accession>Q8DTR0</accession>
<proteinExistence type="predicted"/>
<evidence type="ECO:0000313" key="3">
    <source>
        <dbReference type="Proteomes" id="UP000002512"/>
    </source>
</evidence>
<dbReference type="PATRIC" id="fig|210007.7.peg.1136"/>
<dbReference type="Pfam" id="PF10823">
    <property type="entry name" value="DUF2568"/>
    <property type="match status" value="1"/>
</dbReference>
<dbReference type="HOGENOM" id="CLU_149376_2_0_9"/>
<name>Q8DTR0_STRMU</name>
<feature type="transmembrane region" description="Helical" evidence="1">
    <location>
        <begin position="71"/>
        <end position="90"/>
    </location>
</feature>
<keyword evidence="1" id="KW-0472">Membrane</keyword>
<protein>
    <recommendedName>
        <fullName evidence="4">Integral membrane protein</fullName>
    </recommendedName>
</protein>